<name>A0A4Y7TKE9_COPMI</name>
<dbReference type="PANTHER" id="PTHR18849:SF0">
    <property type="entry name" value="CILIA- AND FLAGELLA-ASSOCIATED PROTEIN 410-RELATED"/>
    <property type="match status" value="1"/>
</dbReference>
<proteinExistence type="inferred from homology"/>
<evidence type="ECO:0000313" key="8">
    <source>
        <dbReference type="EMBL" id="TEB34663.1"/>
    </source>
</evidence>
<evidence type="ECO:0000256" key="6">
    <source>
        <dbReference type="SAM" id="MobiDB-lite"/>
    </source>
</evidence>
<dbReference type="PANTHER" id="PTHR18849">
    <property type="entry name" value="LEUCINE RICH REPEAT PROTEIN"/>
    <property type="match status" value="1"/>
</dbReference>
<dbReference type="AlphaFoldDB" id="A0A4Y7TKE9"/>
<feature type="compositionally biased region" description="Polar residues" evidence="6">
    <location>
        <begin position="1"/>
        <end position="24"/>
    </location>
</feature>
<dbReference type="InterPro" id="IPR003591">
    <property type="entry name" value="Leu-rich_rpt_typical-subtyp"/>
</dbReference>
<dbReference type="PROSITE" id="PS51450">
    <property type="entry name" value="LRR"/>
    <property type="match status" value="7"/>
</dbReference>
<dbReference type="InterPro" id="IPR001611">
    <property type="entry name" value="Leu-rich_rpt"/>
</dbReference>
<dbReference type="SMART" id="SM00369">
    <property type="entry name" value="LRR_TYP"/>
    <property type="match status" value="7"/>
</dbReference>
<organism evidence="8 9">
    <name type="scientific">Coprinellus micaceus</name>
    <name type="common">Glistening ink-cap mushroom</name>
    <name type="synonym">Coprinus micaceus</name>
    <dbReference type="NCBI Taxonomy" id="71717"/>
    <lineage>
        <taxon>Eukaryota</taxon>
        <taxon>Fungi</taxon>
        <taxon>Dikarya</taxon>
        <taxon>Basidiomycota</taxon>
        <taxon>Agaricomycotina</taxon>
        <taxon>Agaricomycetes</taxon>
        <taxon>Agaricomycetidae</taxon>
        <taxon>Agaricales</taxon>
        <taxon>Agaricineae</taxon>
        <taxon>Psathyrellaceae</taxon>
        <taxon>Coprinellus</taxon>
    </lineage>
</organism>
<dbReference type="InterPro" id="IPR025875">
    <property type="entry name" value="Leu-rich_rpt_4"/>
</dbReference>
<feature type="compositionally biased region" description="Acidic residues" evidence="6">
    <location>
        <begin position="66"/>
        <end position="79"/>
    </location>
</feature>
<dbReference type="SMART" id="SM00365">
    <property type="entry name" value="LRR_SD22"/>
    <property type="match status" value="10"/>
</dbReference>
<keyword evidence="4" id="KW-0539">Nucleus</keyword>
<evidence type="ECO:0000256" key="4">
    <source>
        <dbReference type="ARBA" id="ARBA00023242"/>
    </source>
</evidence>
<sequence length="387" mass="44088">MSSIDVSDNGVTNEESLEQVQSPEVKQEAKKQKPSARVVLPTDDDAHHLKLDKAIPSPPPARDDGQDTDEEGEEDEGDGEVGAGGDFLAEFPDETGELELIHCRLKNLDELRLPRFAAHLRRLCLRQNAISKLDPETFHQLTKLEELDFYDNKIKHVEDAFTKMSLLTSLDLSFNLLRSVPEHLEHLPLLSTIYFVQNRISKISGLESLVNLRSLELGGNKIRTIEGLETLVNLEELWLGKNKITRLEGLGTLKKLKILSIQSNRITKLEGLEELEDLDQLYLSHNGIKQIEGLEKNAKLTTLDIQYNFIEKIENVSHLQELEEFWMSGNKIPDLTSIYKELRNIKALRTLYLEANPCQKNDMANYRRKVMLTLPQLTQIDATYVRA</sequence>
<comment type="caution">
    <text evidence="8">The sequence shown here is derived from an EMBL/GenBank/DDBJ whole genome shotgun (WGS) entry which is preliminary data.</text>
</comment>
<dbReference type="Pfam" id="PF12799">
    <property type="entry name" value="LRR_4"/>
    <property type="match status" value="3"/>
</dbReference>
<comment type="subcellular location">
    <subcellularLocation>
        <location evidence="1">Nucleus</location>
    </subcellularLocation>
</comment>
<dbReference type="Pfam" id="PF13855">
    <property type="entry name" value="LRR_8"/>
    <property type="match status" value="1"/>
</dbReference>
<keyword evidence="9" id="KW-1185">Reference proteome</keyword>
<dbReference type="InterPro" id="IPR003603">
    <property type="entry name" value="U2A'_phosphoprotein32A_C"/>
</dbReference>
<keyword evidence="2" id="KW-0433">Leucine-rich repeat</keyword>
<feature type="domain" description="U2A'/phosphoprotein 32 family A C-terminal" evidence="7">
    <location>
        <begin position="363"/>
        <end position="381"/>
    </location>
</feature>
<protein>
    <submittedName>
        <fullName evidence="8">L domain-like protein</fullName>
    </submittedName>
</protein>
<dbReference type="SUPFAM" id="SSF52058">
    <property type="entry name" value="L domain-like"/>
    <property type="match status" value="1"/>
</dbReference>
<accession>A0A4Y7TKE9</accession>
<keyword evidence="3" id="KW-0677">Repeat</keyword>
<dbReference type="GO" id="GO:0005634">
    <property type="term" value="C:nucleus"/>
    <property type="evidence" value="ECO:0007669"/>
    <property type="project" value="UniProtKB-SubCell"/>
</dbReference>
<evidence type="ECO:0000256" key="5">
    <source>
        <dbReference type="ARBA" id="ARBA00023460"/>
    </source>
</evidence>
<comment type="similarity">
    <text evidence="5">Belongs to the SDS22 family.</text>
</comment>
<evidence type="ECO:0000256" key="3">
    <source>
        <dbReference type="ARBA" id="ARBA00022737"/>
    </source>
</evidence>
<reference evidence="8 9" key="1">
    <citation type="journal article" date="2019" name="Nat. Ecol. Evol.">
        <title>Megaphylogeny resolves global patterns of mushroom evolution.</title>
        <authorList>
            <person name="Varga T."/>
            <person name="Krizsan K."/>
            <person name="Foldi C."/>
            <person name="Dima B."/>
            <person name="Sanchez-Garcia M."/>
            <person name="Sanchez-Ramirez S."/>
            <person name="Szollosi G.J."/>
            <person name="Szarkandi J.G."/>
            <person name="Papp V."/>
            <person name="Albert L."/>
            <person name="Andreopoulos W."/>
            <person name="Angelini C."/>
            <person name="Antonin V."/>
            <person name="Barry K.W."/>
            <person name="Bougher N.L."/>
            <person name="Buchanan P."/>
            <person name="Buyck B."/>
            <person name="Bense V."/>
            <person name="Catcheside P."/>
            <person name="Chovatia M."/>
            <person name="Cooper J."/>
            <person name="Damon W."/>
            <person name="Desjardin D."/>
            <person name="Finy P."/>
            <person name="Geml J."/>
            <person name="Haridas S."/>
            <person name="Hughes K."/>
            <person name="Justo A."/>
            <person name="Karasinski D."/>
            <person name="Kautmanova I."/>
            <person name="Kiss B."/>
            <person name="Kocsube S."/>
            <person name="Kotiranta H."/>
            <person name="LaButti K.M."/>
            <person name="Lechner B.E."/>
            <person name="Liimatainen K."/>
            <person name="Lipzen A."/>
            <person name="Lukacs Z."/>
            <person name="Mihaltcheva S."/>
            <person name="Morgado L.N."/>
            <person name="Niskanen T."/>
            <person name="Noordeloos M.E."/>
            <person name="Ohm R.A."/>
            <person name="Ortiz-Santana B."/>
            <person name="Ovrebo C."/>
            <person name="Racz N."/>
            <person name="Riley R."/>
            <person name="Savchenko A."/>
            <person name="Shiryaev A."/>
            <person name="Soop K."/>
            <person name="Spirin V."/>
            <person name="Szebenyi C."/>
            <person name="Tomsovsky M."/>
            <person name="Tulloss R.E."/>
            <person name="Uehling J."/>
            <person name="Grigoriev I.V."/>
            <person name="Vagvolgyi C."/>
            <person name="Papp T."/>
            <person name="Martin F.M."/>
            <person name="Miettinen O."/>
            <person name="Hibbett D.S."/>
            <person name="Nagy L.G."/>
        </authorList>
    </citation>
    <scope>NUCLEOTIDE SEQUENCE [LARGE SCALE GENOMIC DNA]</scope>
    <source>
        <strain evidence="8 9">FP101781</strain>
    </source>
</reference>
<dbReference type="OrthoDB" id="266138at2759"/>
<dbReference type="Proteomes" id="UP000298030">
    <property type="component" value="Unassembled WGS sequence"/>
</dbReference>
<evidence type="ECO:0000256" key="1">
    <source>
        <dbReference type="ARBA" id="ARBA00004123"/>
    </source>
</evidence>
<feature type="compositionally biased region" description="Basic and acidic residues" evidence="6">
    <location>
        <begin position="44"/>
        <end position="53"/>
    </location>
</feature>
<dbReference type="SMART" id="SM00446">
    <property type="entry name" value="LRRcap"/>
    <property type="match status" value="1"/>
</dbReference>
<evidence type="ECO:0000256" key="2">
    <source>
        <dbReference type="ARBA" id="ARBA00022614"/>
    </source>
</evidence>
<feature type="region of interest" description="Disordered" evidence="6">
    <location>
        <begin position="1"/>
        <end position="89"/>
    </location>
</feature>
<dbReference type="FunFam" id="3.80.10.10:FF:000055">
    <property type="entry name" value="Protein phosphatase 1 regulatory subunit 7"/>
    <property type="match status" value="1"/>
</dbReference>
<dbReference type="EMBL" id="QPFP01000009">
    <property type="protein sequence ID" value="TEB34663.1"/>
    <property type="molecule type" value="Genomic_DNA"/>
</dbReference>
<dbReference type="InterPro" id="IPR032675">
    <property type="entry name" value="LRR_dom_sf"/>
</dbReference>
<dbReference type="STRING" id="71717.A0A4Y7TKE9"/>
<evidence type="ECO:0000313" key="9">
    <source>
        <dbReference type="Proteomes" id="UP000298030"/>
    </source>
</evidence>
<gene>
    <name evidence="8" type="ORF">FA13DRAFT_1789065</name>
</gene>
<dbReference type="Gene3D" id="3.80.10.10">
    <property type="entry name" value="Ribonuclease Inhibitor"/>
    <property type="match status" value="2"/>
</dbReference>
<evidence type="ECO:0000259" key="7">
    <source>
        <dbReference type="SMART" id="SM00446"/>
    </source>
</evidence>